<sequence>MAERPRSRSFGPVVLLGLGGAALAAVAGAHDWARTTGSAAGTPVTAVAKGSESAPLVVALALVALAAWGVVLVVRLRTRRVVSVLGVLASAGALAATLASHGRAQADSLTAVMAKGASGADAFSTAVTGWYYAAAVGGLLSTVAFVLALLWAPRWPAMGSRYDAPAAQADARATAPVGEQDMWRALDDGRDPTA</sequence>
<evidence type="ECO:0000313" key="2">
    <source>
        <dbReference type="EMBL" id="QWZ10281.1"/>
    </source>
</evidence>
<keyword evidence="1" id="KW-0812">Transmembrane</keyword>
<keyword evidence="1" id="KW-1133">Transmembrane helix</keyword>
<feature type="transmembrane region" description="Helical" evidence="1">
    <location>
        <begin position="130"/>
        <end position="152"/>
    </location>
</feature>
<dbReference type="Proteomes" id="UP000683575">
    <property type="component" value="Chromosome"/>
</dbReference>
<gene>
    <name evidence="2" type="ORF">KRR39_11470</name>
</gene>
<evidence type="ECO:0000313" key="3">
    <source>
        <dbReference type="Proteomes" id="UP000683575"/>
    </source>
</evidence>
<dbReference type="RefSeq" id="WP_216942127.1">
    <property type="nucleotide sequence ID" value="NZ_CP077062.1"/>
</dbReference>
<reference evidence="2" key="1">
    <citation type="submission" date="2021-06" db="EMBL/GenBank/DDBJ databases">
        <title>Complete genome sequence of Nocardioides sp. G188.</title>
        <authorList>
            <person name="Im W.-T."/>
        </authorList>
    </citation>
    <scope>NUCLEOTIDE SEQUENCE</scope>
    <source>
        <strain evidence="2">G188</strain>
    </source>
</reference>
<feature type="transmembrane region" description="Helical" evidence="1">
    <location>
        <begin position="81"/>
        <end position="99"/>
    </location>
</feature>
<accession>A0A975Y280</accession>
<dbReference type="KEGG" id="nps:KRR39_11470"/>
<keyword evidence="1" id="KW-0472">Membrane</keyword>
<protein>
    <submittedName>
        <fullName evidence="2">Trp biosynthesis-associated membrane protein</fullName>
    </submittedName>
</protein>
<keyword evidence="3" id="KW-1185">Reference proteome</keyword>
<feature type="transmembrane region" description="Helical" evidence="1">
    <location>
        <begin position="53"/>
        <end position="74"/>
    </location>
</feature>
<evidence type="ECO:0000256" key="1">
    <source>
        <dbReference type="SAM" id="Phobius"/>
    </source>
</evidence>
<dbReference type="Pfam" id="PF09534">
    <property type="entry name" value="Trp_oprn_chp"/>
    <property type="match status" value="1"/>
</dbReference>
<organism evidence="2 3">
    <name type="scientific">Nocardioides panacis</name>
    <dbReference type="NCBI Taxonomy" id="2849501"/>
    <lineage>
        <taxon>Bacteria</taxon>
        <taxon>Bacillati</taxon>
        <taxon>Actinomycetota</taxon>
        <taxon>Actinomycetes</taxon>
        <taxon>Propionibacteriales</taxon>
        <taxon>Nocardioidaceae</taxon>
        <taxon>Nocardioides</taxon>
    </lineage>
</organism>
<dbReference type="AlphaFoldDB" id="A0A975Y280"/>
<name>A0A975Y280_9ACTN</name>
<dbReference type="EMBL" id="CP077062">
    <property type="protein sequence ID" value="QWZ10281.1"/>
    <property type="molecule type" value="Genomic_DNA"/>
</dbReference>
<dbReference type="InterPro" id="IPR019051">
    <property type="entry name" value="Trp_biosyn_TM_oprn/chp"/>
</dbReference>
<proteinExistence type="predicted"/>